<dbReference type="InterPro" id="IPR029063">
    <property type="entry name" value="SAM-dependent_MTases_sf"/>
</dbReference>
<evidence type="ECO:0000256" key="5">
    <source>
        <dbReference type="ARBA" id="ARBA00022747"/>
    </source>
</evidence>
<keyword evidence="4 6" id="KW-0949">S-adenosyl-L-methionine</keyword>
<evidence type="ECO:0000313" key="8">
    <source>
        <dbReference type="Proteomes" id="UP001611450"/>
    </source>
</evidence>
<dbReference type="GO" id="GO:0003886">
    <property type="term" value="F:DNA (cytosine-5-)-methyltransferase activity"/>
    <property type="evidence" value="ECO:0007669"/>
    <property type="project" value="UniProtKB-EC"/>
</dbReference>
<dbReference type="PROSITE" id="PS51679">
    <property type="entry name" value="SAM_MT_C5"/>
    <property type="match status" value="1"/>
</dbReference>
<comment type="similarity">
    <text evidence="6">Belongs to the class I-like SAM-binding methyltransferase superfamily. C5-methyltransferase family.</text>
</comment>
<dbReference type="GO" id="GO:0032259">
    <property type="term" value="P:methylation"/>
    <property type="evidence" value="ECO:0007669"/>
    <property type="project" value="UniProtKB-KW"/>
</dbReference>
<comment type="caution">
    <text evidence="7">The sequence shown here is derived from an EMBL/GenBank/DDBJ whole genome shotgun (WGS) entry which is preliminary data.</text>
</comment>
<reference evidence="7 8" key="1">
    <citation type="submission" date="2024-10" db="EMBL/GenBank/DDBJ databases">
        <title>The Natural Products Discovery Center: Release of the First 8490 Sequenced Strains for Exploring Actinobacteria Biosynthetic Diversity.</title>
        <authorList>
            <person name="Kalkreuter E."/>
            <person name="Kautsar S.A."/>
            <person name="Yang D."/>
            <person name="Bader C.D."/>
            <person name="Teijaro C.N."/>
            <person name="Fluegel L."/>
            <person name="Davis C.M."/>
            <person name="Simpson J.R."/>
            <person name="Lauterbach L."/>
            <person name="Steele A.D."/>
            <person name="Gui C."/>
            <person name="Meng S."/>
            <person name="Li G."/>
            <person name="Viehrig K."/>
            <person name="Ye F."/>
            <person name="Su P."/>
            <person name="Kiefer A.F."/>
            <person name="Nichols A."/>
            <person name="Cepeda A.J."/>
            <person name="Yan W."/>
            <person name="Fan B."/>
            <person name="Jiang Y."/>
            <person name="Adhikari A."/>
            <person name="Zheng C.-J."/>
            <person name="Schuster L."/>
            <person name="Cowan T.M."/>
            <person name="Smanski M.J."/>
            <person name="Chevrette M.G."/>
            <person name="De Carvalho L.P.S."/>
            <person name="Shen B."/>
        </authorList>
    </citation>
    <scope>NUCLEOTIDE SEQUENCE [LARGE SCALE GENOMIC DNA]</scope>
    <source>
        <strain evidence="7 8">NPDC019626</strain>
    </source>
</reference>
<dbReference type="PROSITE" id="PS00094">
    <property type="entry name" value="C5_MTASE_1"/>
    <property type="match status" value="1"/>
</dbReference>
<keyword evidence="8" id="KW-1185">Reference proteome</keyword>
<dbReference type="InterPro" id="IPR050390">
    <property type="entry name" value="C5-Methyltransferase"/>
</dbReference>
<keyword evidence="3 6" id="KW-0808">Transferase</keyword>
<dbReference type="Proteomes" id="UP001611450">
    <property type="component" value="Unassembled WGS sequence"/>
</dbReference>
<evidence type="ECO:0000256" key="2">
    <source>
        <dbReference type="ARBA" id="ARBA00022603"/>
    </source>
</evidence>
<organism evidence="7 8">
    <name type="scientific">Nocardia beijingensis</name>
    <dbReference type="NCBI Taxonomy" id="95162"/>
    <lineage>
        <taxon>Bacteria</taxon>
        <taxon>Bacillati</taxon>
        <taxon>Actinomycetota</taxon>
        <taxon>Actinomycetes</taxon>
        <taxon>Mycobacteriales</taxon>
        <taxon>Nocardiaceae</taxon>
        <taxon>Nocardia</taxon>
    </lineage>
</organism>
<dbReference type="RefSeq" id="WP_396945087.1">
    <property type="nucleotide sequence ID" value="NZ_JBIRXV010000001.1"/>
</dbReference>
<dbReference type="SUPFAM" id="SSF53335">
    <property type="entry name" value="S-adenosyl-L-methionine-dependent methyltransferases"/>
    <property type="match status" value="1"/>
</dbReference>
<evidence type="ECO:0000313" key="7">
    <source>
        <dbReference type="EMBL" id="MFI2320511.1"/>
    </source>
</evidence>
<dbReference type="PANTHER" id="PTHR10629:SF52">
    <property type="entry name" value="DNA (CYTOSINE-5)-METHYLTRANSFERASE 1"/>
    <property type="match status" value="1"/>
</dbReference>
<keyword evidence="5" id="KW-0680">Restriction system</keyword>
<evidence type="ECO:0000256" key="6">
    <source>
        <dbReference type="PROSITE-ProRule" id="PRU01016"/>
    </source>
</evidence>
<proteinExistence type="inferred from homology"/>
<evidence type="ECO:0000256" key="1">
    <source>
        <dbReference type="ARBA" id="ARBA00011975"/>
    </source>
</evidence>
<accession>A0ABW7WC23</accession>
<dbReference type="Pfam" id="PF00145">
    <property type="entry name" value="DNA_methylase"/>
    <property type="match status" value="2"/>
</dbReference>
<dbReference type="EC" id="2.1.1.37" evidence="1"/>
<name>A0ABW7WC23_9NOCA</name>
<dbReference type="InterPro" id="IPR001525">
    <property type="entry name" value="C5_MeTfrase"/>
</dbReference>
<dbReference type="PRINTS" id="PR00105">
    <property type="entry name" value="C5METTRFRASE"/>
</dbReference>
<sequence length="374" mass="40329">MTADERKLTSVEICAGAGGQALGLENAGFSHAALVEIDHNACETLRANVPDRNTAAEIVEGDVLVYRDEVVEGKRQYPGLDLLSGGVPCPPFSMAGKQLGHEDERDLFPAMLDLIGALRPKAVMIENVRGLLQPKFRAYRQWILWRLEHAFCQGPVPGLGDPLVCSGHTRDAYVVHGDYAPVEQQSWRLLNACDYGVPQLRPRSLLVALQPKFDPYFSWPEPRPDTAPSVGEVLKESMSQGGWPGAPDWALKANRIAPTLVGGSKKHGGADLGPTRAKLAWAALGVDAMGVADEVPGPSAPIDHRPKLTVRQTALLQGFPPDWEITGKKTAAYRQVGNAFPPPVAEAVGRQIAQAIRAAERGDPKPGRGTSKLF</sequence>
<dbReference type="PROSITE" id="PS00095">
    <property type="entry name" value="C5_MTASE_2"/>
    <property type="match status" value="1"/>
</dbReference>
<gene>
    <name evidence="7" type="ORF">ACH47G_08480</name>
</gene>
<dbReference type="InterPro" id="IPR031303">
    <property type="entry name" value="C5_meth_CS"/>
</dbReference>
<dbReference type="PANTHER" id="PTHR10629">
    <property type="entry name" value="CYTOSINE-SPECIFIC METHYLTRANSFERASE"/>
    <property type="match status" value="1"/>
</dbReference>
<dbReference type="Gene3D" id="3.90.120.10">
    <property type="entry name" value="DNA Methylase, subunit A, domain 2"/>
    <property type="match status" value="1"/>
</dbReference>
<feature type="active site" evidence="6">
    <location>
        <position position="89"/>
    </location>
</feature>
<dbReference type="InterPro" id="IPR018117">
    <property type="entry name" value="C5_DNA_meth_AS"/>
</dbReference>
<protein>
    <recommendedName>
        <fullName evidence="1">DNA (cytosine-5-)-methyltransferase</fullName>
        <ecNumber evidence="1">2.1.1.37</ecNumber>
    </recommendedName>
</protein>
<evidence type="ECO:0000256" key="3">
    <source>
        <dbReference type="ARBA" id="ARBA00022679"/>
    </source>
</evidence>
<evidence type="ECO:0000256" key="4">
    <source>
        <dbReference type="ARBA" id="ARBA00022691"/>
    </source>
</evidence>
<dbReference type="Gene3D" id="3.40.50.150">
    <property type="entry name" value="Vaccinia Virus protein VP39"/>
    <property type="match status" value="1"/>
</dbReference>
<keyword evidence="2 6" id="KW-0489">Methyltransferase</keyword>
<dbReference type="EMBL" id="JBIRXV010000001">
    <property type="protein sequence ID" value="MFI2320511.1"/>
    <property type="molecule type" value="Genomic_DNA"/>
</dbReference>